<dbReference type="EMBL" id="JAVRRD010000046">
    <property type="protein sequence ID" value="KAK5044617.1"/>
    <property type="molecule type" value="Genomic_DNA"/>
</dbReference>
<evidence type="ECO:0000256" key="2">
    <source>
        <dbReference type="RuleBase" id="RU003682"/>
    </source>
</evidence>
<evidence type="ECO:0000313" key="4">
    <source>
        <dbReference type="EMBL" id="KAK5044617.1"/>
    </source>
</evidence>
<name>A0AAV9MSM6_9EURO</name>
<dbReference type="GeneID" id="89978787"/>
<feature type="domain" description="Fe2OG dioxygenase" evidence="3">
    <location>
        <begin position="203"/>
        <end position="305"/>
    </location>
</feature>
<dbReference type="InterPro" id="IPR026992">
    <property type="entry name" value="DIOX_N"/>
</dbReference>
<dbReference type="InterPro" id="IPR044861">
    <property type="entry name" value="IPNS-like_FE2OG_OXY"/>
</dbReference>
<evidence type="ECO:0000313" key="5">
    <source>
        <dbReference type="Proteomes" id="UP001358417"/>
    </source>
</evidence>
<accession>A0AAV9MSM6</accession>
<dbReference type="GO" id="GO:0016491">
    <property type="term" value="F:oxidoreductase activity"/>
    <property type="evidence" value="ECO:0007669"/>
    <property type="project" value="UniProtKB-KW"/>
</dbReference>
<comment type="caution">
    <text evidence="4">The sequence shown here is derived from an EMBL/GenBank/DDBJ whole genome shotgun (WGS) entry which is preliminary data.</text>
</comment>
<organism evidence="4 5">
    <name type="scientific">Exophiala bonariae</name>
    <dbReference type="NCBI Taxonomy" id="1690606"/>
    <lineage>
        <taxon>Eukaryota</taxon>
        <taxon>Fungi</taxon>
        <taxon>Dikarya</taxon>
        <taxon>Ascomycota</taxon>
        <taxon>Pezizomycotina</taxon>
        <taxon>Eurotiomycetes</taxon>
        <taxon>Chaetothyriomycetidae</taxon>
        <taxon>Chaetothyriales</taxon>
        <taxon>Herpotrichiellaceae</taxon>
        <taxon>Exophiala</taxon>
    </lineage>
</organism>
<dbReference type="PRINTS" id="PR00682">
    <property type="entry name" value="IPNSYNTHASE"/>
</dbReference>
<dbReference type="PANTHER" id="PTHR47990">
    <property type="entry name" value="2-OXOGLUTARATE (2OG) AND FE(II)-DEPENDENT OXYGENASE SUPERFAMILY PROTEIN-RELATED"/>
    <property type="match status" value="1"/>
</dbReference>
<dbReference type="Pfam" id="PF03171">
    <property type="entry name" value="2OG-FeII_Oxy"/>
    <property type="match status" value="1"/>
</dbReference>
<dbReference type="AlphaFoldDB" id="A0AAV9MSM6"/>
<evidence type="ECO:0000259" key="3">
    <source>
        <dbReference type="PROSITE" id="PS51471"/>
    </source>
</evidence>
<reference evidence="4 5" key="1">
    <citation type="submission" date="2023-08" db="EMBL/GenBank/DDBJ databases">
        <title>Black Yeasts Isolated from many extreme environments.</title>
        <authorList>
            <person name="Coleine C."/>
            <person name="Stajich J.E."/>
            <person name="Selbmann L."/>
        </authorList>
    </citation>
    <scope>NUCLEOTIDE SEQUENCE [LARGE SCALE GENOMIC DNA]</scope>
    <source>
        <strain evidence="4 5">CCFEE 5792</strain>
    </source>
</reference>
<dbReference type="Proteomes" id="UP001358417">
    <property type="component" value="Unassembled WGS sequence"/>
</dbReference>
<dbReference type="InterPro" id="IPR005123">
    <property type="entry name" value="Oxoglu/Fe-dep_dioxygenase_dom"/>
</dbReference>
<dbReference type="PROSITE" id="PS51471">
    <property type="entry name" value="FE2OG_OXY"/>
    <property type="match status" value="1"/>
</dbReference>
<dbReference type="Pfam" id="PF14226">
    <property type="entry name" value="DIOX_N"/>
    <property type="match status" value="1"/>
</dbReference>
<evidence type="ECO:0000256" key="1">
    <source>
        <dbReference type="ARBA" id="ARBA00008056"/>
    </source>
</evidence>
<gene>
    <name evidence="4" type="ORF">LTR84_010631</name>
</gene>
<dbReference type="InterPro" id="IPR050231">
    <property type="entry name" value="Iron_ascorbate_oxido_reductase"/>
</dbReference>
<dbReference type="SUPFAM" id="SSF51197">
    <property type="entry name" value="Clavaminate synthase-like"/>
    <property type="match status" value="1"/>
</dbReference>
<dbReference type="GO" id="GO:0044283">
    <property type="term" value="P:small molecule biosynthetic process"/>
    <property type="evidence" value="ECO:0007669"/>
    <property type="project" value="UniProtKB-ARBA"/>
</dbReference>
<sequence>MAEFWKRTVDGQEQVHTGLGWRPIIPADGNKAQDGLPVIDLSDIYDADVKKRKRLATEVCDACVKYGFFYASNFGISQDEITTVFSEAKRFFTELTLEEKLELDTAKHDHYWGYYPRYKLGEHAGGSNLNEGMNFGYEPSVDPEAREGAQGSNWWPQESKLPGFQAKTQQHMTRMLKLSRALLRLFALGLGLDEHDLDYAATEPYSILKMCYYPKPSADFDEASSLRPHTDFELLTILLQDDIPSLEVLSTTGSWISAKPIPGTLVVNIGDSLSMLTNGLFVSTMHRVINNSGRDRYSIPFFLGANKETELKALPGFVTEKNPPRFQAVNSEDYIRRSLQLAYSKPNVKSDLGTIEVNG</sequence>
<dbReference type="RefSeq" id="XP_064700273.1">
    <property type="nucleotide sequence ID" value="XM_064854166.1"/>
</dbReference>
<dbReference type="InterPro" id="IPR027443">
    <property type="entry name" value="IPNS-like_sf"/>
</dbReference>
<keyword evidence="2" id="KW-0479">Metal-binding</keyword>
<keyword evidence="2" id="KW-0560">Oxidoreductase</keyword>
<protein>
    <recommendedName>
        <fullName evidence="3">Fe2OG dioxygenase domain-containing protein</fullName>
    </recommendedName>
</protein>
<comment type="similarity">
    <text evidence="1 2">Belongs to the iron/ascorbate-dependent oxidoreductase family.</text>
</comment>
<keyword evidence="5" id="KW-1185">Reference proteome</keyword>
<dbReference type="GO" id="GO:0046872">
    <property type="term" value="F:metal ion binding"/>
    <property type="evidence" value="ECO:0007669"/>
    <property type="project" value="UniProtKB-KW"/>
</dbReference>
<keyword evidence="2" id="KW-0408">Iron</keyword>
<dbReference type="Gene3D" id="2.60.120.330">
    <property type="entry name" value="B-lactam Antibiotic, Isopenicillin N Synthase, Chain"/>
    <property type="match status" value="1"/>
</dbReference>
<proteinExistence type="inferred from homology"/>